<dbReference type="STRING" id="1050202.GCA_000384035_00600"/>
<feature type="signal peptide" evidence="2">
    <location>
        <begin position="1"/>
        <end position="21"/>
    </location>
</feature>
<proteinExistence type="predicted"/>
<accession>A0A2T0H0H7</accession>
<dbReference type="RefSeq" id="WP_146134729.1">
    <property type="nucleotide sequence ID" value="NZ_PVSR01000002.1"/>
</dbReference>
<gene>
    <name evidence="3" type="ORF">CEP50_03375</name>
</gene>
<sequence>MSRRRRTLFVTALAAPNLAVAALNQFDVPLSVALPCFLVLWAAGFTALRRMTEMSRAQTVSPHWRLTPRRWRFGPENWVFGFPDGTTFRGRTSRSSHDRR</sequence>
<keyword evidence="4" id="KW-1185">Reference proteome</keyword>
<organism evidence="3 4">
    <name type="scientific">Actinopolyspora mortivallis</name>
    <dbReference type="NCBI Taxonomy" id="33906"/>
    <lineage>
        <taxon>Bacteria</taxon>
        <taxon>Bacillati</taxon>
        <taxon>Actinomycetota</taxon>
        <taxon>Actinomycetes</taxon>
        <taxon>Actinopolysporales</taxon>
        <taxon>Actinopolysporaceae</taxon>
        <taxon>Actinopolyspora</taxon>
    </lineage>
</organism>
<protein>
    <submittedName>
        <fullName evidence="3">Uncharacterized protein</fullName>
    </submittedName>
</protein>
<dbReference type="InParanoid" id="A0A2T0H0H7"/>
<dbReference type="Proteomes" id="UP000239352">
    <property type="component" value="Unassembled WGS sequence"/>
</dbReference>
<name>A0A2T0H0H7_ACTMO</name>
<keyword evidence="2" id="KW-0732">Signal</keyword>
<reference evidence="3 4" key="1">
    <citation type="submission" date="2018-03" db="EMBL/GenBank/DDBJ databases">
        <title>Actinopolyspora mortivallis from Sahara, screening for active biomolecules.</title>
        <authorList>
            <person name="Selama O."/>
            <person name="Wellington E.M.H."/>
            <person name="Hacene H."/>
        </authorList>
    </citation>
    <scope>NUCLEOTIDE SEQUENCE [LARGE SCALE GENOMIC DNA]</scope>
    <source>
        <strain evidence="3 4">M5A</strain>
    </source>
</reference>
<keyword evidence="1" id="KW-0812">Transmembrane</keyword>
<comment type="caution">
    <text evidence="3">The sequence shown here is derived from an EMBL/GenBank/DDBJ whole genome shotgun (WGS) entry which is preliminary data.</text>
</comment>
<evidence type="ECO:0000313" key="4">
    <source>
        <dbReference type="Proteomes" id="UP000239352"/>
    </source>
</evidence>
<keyword evidence="1" id="KW-0472">Membrane</keyword>
<feature type="chain" id="PRO_5015448666" evidence="2">
    <location>
        <begin position="22"/>
        <end position="100"/>
    </location>
</feature>
<dbReference type="AlphaFoldDB" id="A0A2T0H0H7"/>
<evidence type="ECO:0000256" key="2">
    <source>
        <dbReference type="SAM" id="SignalP"/>
    </source>
</evidence>
<feature type="transmembrane region" description="Helical" evidence="1">
    <location>
        <begin position="31"/>
        <end position="48"/>
    </location>
</feature>
<keyword evidence="1" id="KW-1133">Transmembrane helix</keyword>
<evidence type="ECO:0000313" key="3">
    <source>
        <dbReference type="EMBL" id="PRW64868.1"/>
    </source>
</evidence>
<evidence type="ECO:0000256" key="1">
    <source>
        <dbReference type="SAM" id="Phobius"/>
    </source>
</evidence>
<dbReference type="EMBL" id="PVSR01000002">
    <property type="protein sequence ID" value="PRW64868.1"/>
    <property type="molecule type" value="Genomic_DNA"/>
</dbReference>